<evidence type="ECO:0000313" key="2">
    <source>
        <dbReference type="Proteomes" id="UP000324800"/>
    </source>
</evidence>
<dbReference type="AlphaFoldDB" id="A0A5J4U2U0"/>
<protein>
    <submittedName>
        <fullName evidence="1">Uncharacterized protein</fullName>
    </submittedName>
</protein>
<organism evidence="1 2">
    <name type="scientific">Streblomastix strix</name>
    <dbReference type="NCBI Taxonomy" id="222440"/>
    <lineage>
        <taxon>Eukaryota</taxon>
        <taxon>Metamonada</taxon>
        <taxon>Preaxostyla</taxon>
        <taxon>Oxymonadida</taxon>
        <taxon>Streblomastigidae</taxon>
        <taxon>Streblomastix</taxon>
    </lineage>
</organism>
<proteinExistence type="predicted"/>
<dbReference type="EMBL" id="SNRW01021609">
    <property type="protein sequence ID" value="KAA6364480.1"/>
    <property type="molecule type" value="Genomic_DNA"/>
</dbReference>
<sequence>MYLFESKEDSERNSFETPIRLRNICPGYADYDESVNKQIPAIDNYDTQLPAIKLKEIDFRVYVDLWLPALNDEESSTSTTVRKNITMCFLMNKSDRKYFFYKKKPGSGHVVFDSNGAENEVFNSVTVELKITMNNTGKRIYLSSGSGLLKISNEADPEQPMIIQFNSFSEYCMHEFMVCVADSTKDIPSGDNALFEITATAKKNGYKQNETAIKLRLHRHGSDSNLQTKQDVDNPFDYYNRQNKKDHDFFVIPRLNQDETQRAVLKRIQQYNNQIISRHEGVGDFHFVREDVLNAVLAGKQIAKSISIFRKTNIDIEKSGIKTALLHGFNAQDNPEHYEFGQTEGFTEFIAQSYNIKKLIADEIIFDRHFLFGEKENQVELKDVQGLENIYKKIVIMFREAILTEADRYVNFQCRWLARPRYNPNYKRGPLAVRSGMSIKVYNSEAGGSAIAIGTLGKNDYCAANSDLPVGTVIEFVKGKDIYDRDDSVVHRYQVAAIRLNGTINVPKPDDVSWYVPLTHANKKLCNDRIPQNFCNYIDMVEADKYNSKDKEALRFYSGHNGIPYYITDDEGFGKKDALGVFTERLMQSDSFLNWYSYP</sequence>
<dbReference type="Proteomes" id="UP000324800">
    <property type="component" value="Unassembled WGS sequence"/>
</dbReference>
<evidence type="ECO:0000313" key="1">
    <source>
        <dbReference type="EMBL" id="KAA6364480.1"/>
    </source>
</evidence>
<gene>
    <name evidence="1" type="ORF">EZS28_039993</name>
</gene>
<accession>A0A5J4U2U0</accession>
<comment type="caution">
    <text evidence="1">The sequence shown here is derived from an EMBL/GenBank/DDBJ whole genome shotgun (WGS) entry which is preliminary data.</text>
</comment>
<name>A0A5J4U2U0_9EUKA</name>
<feature type="non-terminal residue" evidence="1">
    <location>
        <position position="599"/>
    </location>
</feature>
<reference evidence="1 2" key="1">
    <citation type="submission" date="2019-03" db="EMBL/GenBank/DDBJ databases">
        <title>Single cell metagenomics reveals metabolic interactions within the superorganism composed of flagellate Streblomastix strix and complex community of Bacteroidetes bacteria on its surface.</title>
        <authorList>
            <person name="Treitli S.C."/>
            <person name="Kolisko M."/>
            <person name="Husnik F."/>
            <person name="Keeling P."/>
            <person name="Hampl V."/>
        </authorList>
    </citation>
    <scope>NUCLEOTIDE SEQUENCE [LARGE SCALE GENOMIC DNA]</scope>
    <source>
        <strain evidence="1">ST1C</strain>
    </source>
</reference>